<dbReference type="InterPro" id="IPR001204">
    <property type="entry name" value="Phos_transporter"/>
</dbReference>
<evidence type="ECO:0000256" key="3">
    <source>
        <dbReference type="ARBA" id="ARBA00022692"/>
    </source>
</evidence>
<accession>A0A286TUR9</accession>
<reference evidence="8" key="1">
    <citation type="journal article" date="2017" name="Environ. Microbiol. Rep.">
        <title>Genetic Diversity of Marine Anaerobic Ammonium-Oxidizing Bacteria as Revealed by Genomic and Proteomic Analyses of 'Candidatus Scalindua japonica'.</title>
        <authorList>
            <person name="Oshiki M."/>
            <person name="Mizuto K."/>
            <person name="Kimura Z."/>
            <person name="Kindaichi T."/>
            <person name="Satoh H."/>
            <person name="Okabe S."/>
        </authorList>
    </citation>
    <scope>NUCLEOTIDE SEQUENCE [LARGE SCALE GENOMIC DNA]</scope>
    <source>
        <strain evidence="8">husup-a2</strain>
    </source>
</reference>
<comment type="similarity">
    <text evidence="6">Belongs to the inorganic phosphate transporter (PiT) (TC 2.A.20) family.</text>
</comment>
<evidence type="ECO:0000256" key="1">
    <source>
        <dbReference type="ARBA" id="ARBA00004141"/>
    </source>
</evidence>
<feature type="transmembrane region" description="Helical" evidence="6">
    <location>
        <begin position="115"/>
        <end position="135"/>
    </location>
</feature>
<evidence type="ECO:0000313" key="7">
    <source>
        <dbReference type="EMBL" id="GAX59637.1"/>
    </source>
</evidence>
<feature type="transmembrane region" description="Helical" evidence="6">
    <location>
        <begin position="141"/>
        <end position="163"/>
    </location>
</feature>
<dbReference type="GO" id="GO:0016020">
    <property type="term" value="C:membrane"/>
    <property type="evidence" value="ECO:0007669"/>
    <property type="project" value="UniProtKB-SubCell"/>
</dbReference>
<comment type="caution">
    <text evidence="7">The sequence shown here is derived from an EMBL/GenBank/DDBJ whole genome shotgun (WGS) entry which is preliminary data.</text>
</comment>
<evidence type="ECO:0000256" key="4">
    <source>
        <dbReference type="ARBA" id="ARBA00022989"/>
    </source>
</evidence>
<feature type="transmembrane region" description="Helical" evidence="6">
    <location>
        <begin position="6"/>
        <end position="23"/>
    </location>
</feature>
<evidence type="ECO:0000256" key="5">
    <source>
        <dbReference type="ARBA" id="ARBA00023136"/>
    </source>
</evidence>
<proteinExistence type="inferred from homology"/>
<evidence type="ECO:0000313" key="8">
    <source>
        <dbReference type="Proteomes" id="UP000218542"/>
    </source>
</evidence>
<organism evidence="7 8">
    <name type="scientific">Candidatus Scalindua japonica</name>
    <dbReference type="NCBI Taxonomy" id="1284222"/>
    <lineage>
        <taxon>Bacteria</taxon>
        <taxon>Pseudomonadati</taxon>
        <taxon>Planctomycetota</taxon>
        <taxon>Candidatus Brocadiia</taxon>
        <taxon>Candidatus Brocadiales</taxon>
        <taxon>Candidatus Scalinduaceae</taxon>
        <taxon>Candidatus Scalindua</taxon>
    </lineage>
</organism>
<feature type="transmembrane region" description="Helical" evidence="6">
    <location>
        <begin position="311"/>
        <end position="329"/>
    </location>
</feature>
<feature type="transmembrane region" description="Helical" evidence="6">
    <location>
        <begin position="44"/>
        <end position="64"/>
    </location>
</feature>
<keyword evidence="4 6" id="KW-1133">Transmembrane helix</keyword>
<dbReference type="AlphaFoldDB" id="A0A286TUR9"/>
<comment type="subcellular location">
    <subcellularLocation>
        <location evidence="1 6">Membrane</location>
        <topology evidence="1 6">Multi-pass membrane protein</topology>
    </subcellularLocation>
</comment>
<dbReference type="GO" id="GO:0035435">
    <property type="term" value="P:phosphate ion transmembrane transport"/>
    <property type="evidence" value="ECO:0007669"/>
    <property type="project" value="TreeGrafter"/>
</dbReference>
<feature type="transmembrane region" description="Helical" evidence="6">
    <location>
        <begin position="183"/>
        <end position="201"/>
    </location>
</feature>
<evidence type="ECO:0000256" key="2">
    <source>
        <dbReference type="ARBA" id="ARBA00022448"/>
    </source>
</evidence>
<keyword evidence="2 6" id="KW-0813">Transport</keyword>
<evidence type="ECO:0000256" key="6">
    <source>
        <dbReference type="RuleBase" id="RU363058"/>
    </source>
</evidence>
<keyword evidence="5 6" id="KW-0472">Membrane</keyword>
<dbReference type="RefSeq" id="WP_096892774.1">
    <property type="nucleotide sequence ID" value="NZ_BAOS01000004.1"/>
</dbReference>
<dbReference type="EMBL" id="BAOS01000004">
    <property type="protein sequence ID" value="GAX59637.1"/>
    <property type="molecule type" value="Genomic_DNA"/>
</dbReference>
<feature type="transmembrane region" description="Helical" evidence="6">
    <location>
        <begin position="447"/>
        <end position="469"/>
    </location>
</feature>
<feature type="transmembrane region" description="Helical" evidence="6">
    <location>
        <begin position="84"/>
        <end position="103"/>
    </location>
</feature>
<dbReference type="GO" id="GO:0005315">
    <property type="term" value="F:phosphate transmembrane transporter activity"/>
    <property type="evidence" value="ECO:0007669"/>
    <property type="project" value="InterPro"/>
</dbReference>
<keyword evidence="3 6" id="KW-0812">Transmembrane</keyword>
<sequence length="478" mass="51267">MSPETILIILALVISFYMAWNIGANDVANAMGTSVGSGALTLKWAIIVAALMEFAGAFLVGSHVTNTVRKGIIEPVVFTGHPNSYIYGMMAALLAAGAWLNIASFRGWPVSTTHSIVGSVLGFGIVFSGFSSIHWDTVSQIAASWVVSPLLSGTISFLIFCLLRKMIFYSKTPVKSAQKMTPFLVFFVLGILTLVMVFKGLKNLHMDLSLYDALILASLIGSIGALVSIPLVNRINSTSTEENHDDHIDPKVEKSMLKVVMHLRRVKESTTGELSDEVTKILDSSEKISNQLEKYTHIKHVSTDYLTVEKIFVYLQILSACFVAFAHGANDVANAIGPLAGILSAVSSGVIEMKAQVPLFVLLLGGLGIVIGLATWGWRVIETIGKCITELTPTRGFAAEFGAAITIVLASKLALPVSTTHTLVGAVLGVGLARGLNSLNLSTIRDILISWVITIPAGAGITIVFYYIIRYAFTGQFA</sequence>
<dbReference type="PANTHER" id="PTHR11101:SF80">
    <property type="entry name" value="PHOSPHATE TRANSPORTER"/>
    <property type="match status" value="1"/>
</dbReference>
<dbReference type="OrthoDB" id="9779554at2"/>
<feature type="transmembrane region" description="Helical" evidence="6">
    <location>
        <begin position="213"/>
        <end position="232"/>
    </location>
</feature>
<gene>
    <name evidence="7" type="ORF">SCALIN_C04_0125</name>
</gene>
<feature type="transmembrane region" description="Helical" evidence="6">
    <location>
        <begin position="359"/>
        <end position="377"/>
    </location>
</feature>
<keyword evidence="6" id="KW-0592">Phosphate transport</keyword>
<dbReference type="Proteomes" id="UP000218542">
    <property type="component" value="Unassembled WGS sequence"/>
</dbReference>
<dbReference type="PANTHER" id="PTHR11101">
    <property type="entry name" value="PHOSPHATE TRANSPORTER"/>
    <property type="match status" value="1"/>
</dbReference>
<dbReference type="Pfam" id="PF01384">
    <property type="entry name" value="PHO4"/>
    <property type="match status" value="1"/>
</dbReference>
<protein>
    <recommendedName>
        <fullName evidence="6">Phosphate transporter</fullName>
    </recommendedName>
</protein>
<keyword evidence="8" id="KW-1185">Reference proteome</keyword>
<name>A0A286TUR9_9BACT</name>
<feature type="transmembrane region" description="Helical" evidence="6">
    <location>
        <begin position="397"/>
        <end position="415"/>
    </location>
</feature>